<protein>
    <submittedName>
        <fullName evidence="5">FAD/NAD(P)-binding domain-containing protein</fullName>
    </submittedName>
</protein>
<dbReference type="OrthoDB" id="10260355at2759"/>
<dbReference type="InterPro" id="IPR036188">
    <property type="entry name" value="FAD/NAD-bd_sf"/>
</dbReference>
<dbReference type="GO" id="GO:0016491">
    <property type="term" value="F:oxidoreductase activity"/>
    <property type="evidence" value="ECO:0007669"/>
    <property type="project" value="UniProtKB-KW"/>
</dbReference>
<reference evidence="5" key="1">
    <citation type="journal article" date="2020" name="Stud. Mycol.">
        <title>101 Dothideomycetes genomes: a test case for predicting lifestyles and emergence of pathogens.</title>
        <authorList>
            <person name="Haridas S."/>
            <person name="Albert R."/>
            <person name="Binder M."/>
            <person name="Bloem J."/>
            <person name="Labutti K."/>
            <person name="Salamov A."/>
            <person name="Andreopoulos B."/>
            <person name="Baker S."/>
            <person name="Barry K."/>
            <person name="Bills G."/>
            <person name="Bluhm B."/>
            <person name="Cannon C."/>
            <person name="Castanera R."/>
            <person name="Culley D."/>
            <person name="Daum C."/>
            <person name="Ezra D."/>
            <person name="Gonzalez J."/>
            <person name="Henrissat B."/>
            <person name="Kuo A."/>
            <person name="Liang C."/>
            <person name="Lipzen A."/>
            <person name="Lutzoni F."/>
            <person name="Magnuson J."/>
            <person name="Mondo S."/>
            <person name="Nolan M."/>
            <person name="Ohm R."/>
            <person name="Pangilinan J."/>
            <person name="Park H.-J."/>
            <person name="Ramirez L."/>
            <person name="Alfaro M."/>
            <person name="Sun H."/>
            <person name="Tritt A."/>
            <person name="Yoshinaga Y."/>
            <person name="Zwiers L.-H."/>
            <person name="Turgeon B."/>
            <person name="Goodwin S."/>
            <person name="Spatafora J."/>
            <person name="Crous P."/>
            <person name="Grigoriev I."/>
        </authorList>
    </citation>
    <scope>NUCLEOTIDE SEQUENCE</scope>
    <source>
        <strain evidence="5">CBS 122367</strain>
    </source>
</reference>
<keyword evidence="6" id="KW-1185">Reference proteome</keyword>
<evidence type="ECO:0000256" key="3">
    <source>
        <dbReference type="ARBA" id="ARBA00023002"/>
    </source>
</evidence>
<dbReference type="InterPro" id="IPR023753">
    <property type="entry name" value="FAD/NAD-binding_dom"/>
</dbReference>
<evidence type="ECO:0000313" key="5">
    <source>
        <dbReference type="EMBL" id="KAF2675648.1"/>
    </source>
</evidence>
<gene>
    <name evidence="5" type="ORF">K458DRAFT_324170</name>
</gene>
<keyword evidence="3" id="KW-0560">Oxidoreductase</keyword>
<evidence type="ECO:0000313" key="6">
    <source>
        <dbReference type="Proteomes" id="UP000799291"/>
    </source>
</evidence>
<dbReference type="Pfam" id="PF07992">
    <property type="entry name" value="Pyr_redox_2"/>
    <property type="match status" value="1"/>
</dbReference>
<dbReference type="InterPro" id="IPR050097">
    <property type="entry name" value="Ferredoxin-NADP_redctase_2"/>
</dbReference>
<evidence type="ECO:0000256" key="1">
    <source>
        <dbReference type="ARBA" id="ARBA00009333"/>
    </source>
</evidence>
<dbReference type="GO" id="GO:0097237">
    <property type="term" value="P:cellular response to toxic substance"/>
    <property type="evidence" value="ECO:0007669"/>
    <property type="project" value="UniProtKB-ARBA"/>
</dbReference>
<dbReference type="AlphaFoldDB" id="A0A6G1IC19"/>
<dbReference type="PRINTS" id="PR00469">
    <property type="entry name" value="PNDRDTASEII"/>
</dbReference>
<dbReference type="Gene3D" id="3.50.50.60">
    <property type="entry name" value="FAD/NAD(P)-binding domain"/>
    <property type="match status" value="2"/>
</dbReference>
<accession>A0A6G1IC19</accession>
<dbReference type="Proteomes" id="UP000799291">
    <property type="component" value="Unassembled WGS sequence"/>
</dbReference>
<proteinExistence type="inferred from homology"/>
<name>A0A6G1IC19_9PLEO</name>
<sequence>MPSTSEIATDEQDLYDVLVVGGSHAGLSAALTLYRALHRCVIFDSLAPRDSSGTNVHLTSGWDGSNPEKLKEAQRCELEATGVIDFVSRAVVSAKKLPNGTFEVADENNVVWKGRRMLLAIGMQDVYPGIEGYAESYGTRIFNCMFCFGYEQRGSPSAGLLASGILANPMQAIINTKDALKFVDHVTIYTDGNEELKEQLSDKLTEGMSIDSRKITSIHASQEQTDVYLDFDDGNLQGLAFLVHKPDLTLTSSLVEDLGLETLPGIGIKVSPPFSQTSVEGVFAAGDCCSPVRTIPNALSMGSSAGCGLARQLPKSTWRRAGKANANGLNGGIVS</sequence>
<dbReference type="EMBL" id="MU005657">
    <property type="protein sequence ID" value="KAF2675648.1"/>
    <property type="molecule type" value="Genomic_DNA"/>
</dbReference>
<feature type="domain" description="FAD/NAD(P)-binding" evidence="4">
    <location>
        <begin position="15"/>
        <end position="302"/>
    </location>
</feature>
<keyword evidence="2" id="KW-0285">Flavoprotein</keyword>
<evidence type="ECO:0000259" key="4">
    <source>
        <dbReference type="Pfam" id="PF07992"/>
    </source>
</evidence>
<evidence type="ECO:0000256" key="2">
    <source>
        <dbReference type="ARBA" id="ARBA00022630"/>
    </source>
</evidence>
<dbReference type="PRINTS" id="PR00368">
    <property type="entry name" value="FADPNR"/>
</dbReference>
<organism evidence="5 6">
    <name type="scientific">Lentithecium fluviatile CBS 122367</name>
    <dbReference type="NCBI Taxonomy" id="1168545"/>
    <lineage>
        <taxon>Eukaryota</taxon>
        <taxon>Fungi</taxon>
        <taxon>Dikarya</taxon>
        <taxon>Ascomycota</taxon>
        <taxon>Pezizomycotina</taxon>
        <taxon>Dothideomycetes</taxon>
        <taxon>Pleosporomycetidae</taxon>
        <taxon>Pleosporales</taxon>
        <taxon>Massarineae</taxon>
        <taxon>Lentitheciaceae</taxon>
        <taxon>Lentithecium</taxon>
    </lineage>
</organism>
<dbReference type="PANTHER" id="PTHR48105">
    <property type="entry name" value="THIOREDOXIN REDUCTASE 1-RELATED-RELATED"/>
    <property type="match status" value="1"/>
</dbReference>
<dbReference type="SUPFAM" id="SSF51905">
    <property type="entry name" value="FAD/NAD(P)-binding domain"/>
    <property type="match status" value="1"/>
</dbReference>
<comment type="similarity">
    <text evidence="1">Belongs to the class-II pyridine nucleotide-disulfide oxidoreductase family.</text>
</comment>